<dbReference type="OrthoDB" id="4535652at2"/>
<dbReference type="AlphaFoldDB" id="A0A344UBE8"/>
<keyword evidence="3" id="KW-1185">Reference proteome</keyword>
<evidence type="ECO:0000259" key="1">
    <source>
        <dbReference type="Pfam" id="PF05057"/>
    </source>
</evidence>
<dbReference type="EMBL" id="CP030864">
    <property type="protein sequence ID" value="AXE28219.1"/>
    <property type="molecule type" value="Genomic_DNA"/>
</dbReference>
<dbReference type="KEGG" id="sgz:C0216_32580"/>
<dbReference type="SUPFAM" id="SSF53474">
    <property type="entry name" value="alpha/beta-Hydrolases"/>
    <property type="match status" value="1"/>
</dbReference>
<evidence type="ECO:0000313" key="3">
    <source>
        <dbReference type="Proteomes" id="UP000252004"/>
    </source>
</evidence>
<reference evidence="2 3" key="1">
    <citation type="submission" date="2018-01" db="EMBL/GenBank/DDBJ databases">
        <title>Draft genome Sequence of streptomyces globosus LZH-48.</title>
        <authorList>
            <person name="Ran K."/>
            <person name="Li Z."/>
            <person name="Wei S."/>
            <person name="Dong R."/>
        </authorList>
    </citation>
    <scope>NUCLEOTIDE SEQUENCE [LARGE SCALE GENOMIC DNA]</scope>
    <source>
        <strain evidence="2 3">LZH-48</strain>
        <plasmid evidence="2 3">unnamed2</plasmid>
    </source>
</reference>
<dbReference type="InterPro" id="IPR029058">
    <property type="entry name" value="AB_hydrolase_fold"/>
</dbReference>
<accession>A0A344UBE8</accession>
<dbReference type="Gene3D" id="3.40.50.1820">
    <property type="entry name" value="alpha/beta hydrolase"/>
    <property type="match status" value="1"/>
</dbReference>
<gene>
    <name evidence="2" type="ORF">C0216_32580</name>
</gene>
<evidence type="ECO:0000313" key="2">
    <source>
        <dbReference type="EMBL" id="AXE28219.1"/>
    </source>
</evidence>
<proteinExistence type="predicted"/>
<dbReference type="Pfam" id="PF05057">
    <property type="entry name" value="DUF676"/>
    <property type="match status" value="1"/>
</dbReference>
<organism evidence="2 3">
    <name type="scientific">Streptomyces globosus</name>
    <dbReference type="NCBI Taxonomy" id="68209"/>
    <lineage>
        <taxon>Bacteria</taxon>
        <taxon>Bacillati</taxon>
        <taxon>Actinomycetota</taxon>
        <taxon>Actinomycetes</taxon>
        <taxon>Kitasatosporales</taxon>
        <taxon>Streptomycetaceae</taxon>
        <taxon>Streptomyces</taxon>
    </lineage>
</organism>
<geneLocation type="plasmid" evidence="2 3">
    <name>unnamed2</name>
</geneLocation>
<name>A0A344UBE8_9ACTN</name>
<dbReference type="InterPro" id="IPR007751">
    <property type="entry name" value="DUF676_lipase-like"/>
</dbReference>
<feature type="domain" description="DUF676" evidence="1">
    <location>
        <begin position="123"/>
        <end position="199"/>
    </location>
</feature>
<protein>
    <recommendedName>
        <fullName evidence="1">DUF676 domain-containing protein</fullName>
    </recommendedName>
</protein>
<dbReference type="Proteomes" id="UP000252004">
    <property type="component" value="Plasmid unnamed2"/>
</dbReference>
<sequence length="429" mass="46365">MRSAVCPAPACPLHCRPPPWKGTSVADAKKENARKFAGSVGLVTPLEGPAVSPAPPADETWQLPHGSARVYYGEGRQGMVRPVVLADGFNMGPTDFDRLWDGLENGRYPFVSELRRRGRTLVLVGFDERSESILRNSETMTAAILRTVAEQIGDARLVVGGFSMGGIVARYALAHMEAQRIDHRTAVYVSFDSPHRGAWVPVGLQAFAHYLAQTGNDTYLRQISSPASQQMLWRHLDALDGTPQESPMRREFKEQLQRLGGWPRVPRLLGVASGRGDGSGNGVRAGDKTLSCAGPLFDGTHFLAQSQGEKAEVAVLNGLLGGPHTITTSGFPELDGAPGGTLESFGIIADTLASFGERVDLVHRSVCFVPSVSAVAIRDLDQQDDLYADIDDLPPDQSELDDYMLSTSNDPHSAMTPEIGEWVLDRLPG</sequence>
<keyword evidence="2" id="KW-0614">Plasmid</keyword>